<dbReference type="Gene3D" id="3.30.160.60">
    <property type="entry name" value="Classic Zinc Finger"/>
    <property type="match status" value="1"/>
</dbReference>
<dbReference type="SUPFAM" id="SSF57667">
    <property type="entry name" value="beta-beta-alpha zinc fingers"/>
    <property type="match status" value="1"/>
</dbReference>
<dbReference type="InterPro" id="IPR036236">
    <property type="entry name" value="Znf_C2H2_sf"/>
</dbReference>
<feature type="region of interest" description="Disordered" evidence="2">
    <location>
        <begin position="139"/>
        <end position="158"/>
    </location>
</feature>
<feature type="region of interest" description="Disordered" evidence="2">
    <location>
        <begin position="369"/>
        <end position="444"/>
    </location>
</feature>
<dbReference type="PROSITE" id="PS50157">
    <property type="entry name" value="ZINC_FINGER_C2H2_2"/>
    <property type="match status" value="1"/>
</dbReference>
<protein>
    <submittedName>
        <fullName evidence="4">62b48eb4-455b-4b0a-92ca-b16055882872</fullName>
    </submittedName>
</protein>
<feature type="region of interest" description="Disordered" evidence="2">
    <location>
        <begin position="234"/>
        <end position="282"/>
    </location>
</feature>
<organism evidence="4 5">
    <name type="scientific">Thermothielavioides terrestris</name>
    <dbReference type="NCBI Taxonomy" id="2587410"/>
    <lineage>
        <taxon>Eukaryota</taxon>
        <taxon>Fungi</taxon>
        <taxon>Dikarya</taxon>
        <taxon>Ascomycota</taxon>
        <taxon>Pezizomycotina</taxon>
        <taxon>Sordariomycetes</taxon>
        <taxon>Sordariomycetidae</taxon>
        <taxon>Sordariales</taxon>
        <taxon>Chaetomiaceae</taxon>
        <taxon>Thermothielavioides</taxon>
    </lineage>
</organism>
<keyword evidence="1" id="KW-0862">Zinc</keyword>
<dbReference type="Proteomes" id="UP000289323">
    <property type="component" value="Unassembled WGS sequence"/>
</dbReference>
<dbReference type="GO" id="GO:0008270">
    <property type="term" value="F:zinc ion binding"/>
    <property type="evidence" value="ECO:0007669"/>
    <property type="project" value="UniProtKB-KW"/>
</dbReference>
<feature type="compositionally biased region" description="Low complexity" evidence="2">
    <location>
        <begin position="251"/>
        <end position="262"/>
    </location>
</feature>
<feature type="compositionally biased region" description="Low complexity" evidence="2">
    <location>
        <begin position="52"/>
        <end position="72"/>
    </location>
</feature>
<dbReference type="PANTHER" id="PTHR46179">
    <property type="entry name" value="ZINC FINGER PROTEIN"/>
    <property type="match status" value="1"/>
</dbReference>
<dbReference type="SMART" id="SM00355">
    <property type="entry name" value="ZnF_C2H2"/>
    <property type="match status" value="3"/>
</dbReference>
<feature type="region of interest" description="Disordered" evidence="2">
    <location>
        <begin position="524"/>
        <end position="570"/>
    </location>
</feature>
<evidence type="ECO:0000313" key="4">
    <source>
        <dbReference type="EMBL" id="SPQ27401.1"/>
    </source>
</evidence>
<feature type="domain" description="C2H2-type" evidence="3">
    <location>
        <begin position="575"/>
        <end position="600"/>
    </location>
</feature>
<evidence type="ECO:0000256" key="2">
    <source>
        <dbReference type="SAM" id="MobiDB-lite"/>
    </source>
</evidence>
<feature type="compositionally biased region" description="Polar residues" evidence="2">
    <location>
        <begin position="427"/>
        <end position="444"/>
    </location>
</feature>
<name>A0A3S4F867_9PEZI</name>
<reference evidence="4 5" key="1">
    <citation type="submission" date="2018-04" db="EMBL/GenBank/DDBJ databases">
        <authorList>
            <person name="Huttner S."/>
            <person name="Dainat J."/>
        </authorList>
    </citation>
    <scope>NUCLEOTIDE SEQUENCE [LARGE SCALE GENOMIC DNA]</scope>
</reference>
<gene>
    <name evidence="4" type="ORF">TT172_LOCUS9820</name>
</gene>
<dbReference type="PROSITE" id="PS00028">
    <property type="entry name" value="ZINC_FINGER_C2H2_1"/>
    <property type="match status" value="1"/>
</dbReference>
<proteinExistence type="predicted"/>
<feature type="region of interest" description="Disordered" evidence="2">
    <location>
        <begin position="1"/>
        <end position="72"/>
    </location>
</feature>
<evidence type="ECO:0000259" key="3">
    <source>
        <dbReference type="PROSITE" id="PS50157"/>
    </source>
</evidence>
<feature type="compositionally biased region" description="Polar residues" evidence="2">
    <location>
        <begin position="550"/>
        <end position="559"/>
    </location>
</feature>
<evidence type="ECO:0000256" key="1">
    <source>
        <dbReference type="PROSITE-ProRule" id="PRU00042"/>
    </source>
</evidence>
<dbReference type="InterPro" id="IPR051061">
    <property type="entry name" value="Zinc_finger_trans_reg"/>
</dbReference>
<feature type="compositionally biased region" description="Polar residues" evidence="2">
    <location>
        <begin position="402"/>
        <end position="416"/>
    </location>
</feature>
<feature type="compositionally biased region" description="Polar residues" evidence="2">
    <location>
        <begin position="527"/>
        <end position="541"/>
    </location>
</feature>
<accession>A0A3S4F867</accession>
<keyword evidence="1" id="KW-0479">Metal-binding</keyword>
<dbReference type="GO" id="GO:0005634">
    <property type="term" value="C:nucleus"/>
    <property type="evidence" value="ECO:0007669"/>
    <property type="project" value="TreeGrafter"/>
</dbReference>
<evidence type="ECO:0000313" key="5">
    <source>
        <dbReference type="Proteomes" id="UP000289323"/>
    </source>
</evidence>
<dbReference type="GO" id="GO:0006357">
    <property type="term" value="P:regulation of transcription by RNA polymerase II"/>
    <property type="evidence" value="ECO:0007669"/>
    <property type="project" value="TreeGrafter"/>
</dbReference>
<dbReference type="InterPro" id="IPR013087">
    <property type="entry name" value="Znf_C2H2_type"/>
</dbReference>
<sequence>MLPNHSQPPFFHQQHHPTEHLQSASQDPAQHAASLLDADPSTLGFDFDDFESSPSKHPSLSSSPVSTQSVLSQYSSIDSSPLSTFDSIPTPTQLCEGPLFPPPPQSGQAVTGPSAPLFAQSGAMQTEAWVPNAHQVTPRSVSHFSHNRESSRSSLGSNGPLSPFSHNFANPQIAVNDSIGDAFPVFHGADDFNNYQLAAKSLPGVTHDNFYTSTPPSYGAADSASYPYVATAPRRRNDRGLMPPSDHATGSSRSQPVSVASSIASDSPATPAGEPEEDKRHNTGEISSDLLEYFLGSLSSASHSPPMDEAAVPAVPKLGRTMTDAFNDELFNPNFTITSSSSGPTSISPTSDVFNQRLQAANNQHLSAVTSSSMSATSRDRSPFRQGSPFAHLPLHELPPSIGSSQARFGSAQQMREQSKALHDAQAMQQHIARSTDTSTPQTISPKDAMLEFHEPDGEANFPLFPQQNTTAGFNADAINKAAAAHGQQQPVFHGLPMDNGALNNFLASSVPGPVPVPQHYPFIPQQRPQSAVPSVTNESPAATRLGSADTATTESAHSGTPHRIDDTRANGGTYTCTYHGCTQRFATPALLQKHKREGHRQAHGLGGVRRPDGTGMTSSLLNTQAGPHRCDRLNPSTGKPCNAVFSRPYDLTRHEGTIHNPNKQKVRCDLCTEDKTFSRADALTRHYKVCHPEIEFPGKQRRRGGHSDN</sequence>
<keyword evidence="1" id="KW-0863">Zinc-finger</keyword>
<dbReference type="AlphaFoldDB" id="A0A3S4F867"/>
<dbReference type="EMBL" id="OUUZ01000019">
    <property type="protein sequence ID" value="SPQ27401.1"/>
    <property type="molecule type" value="Genomic_DNA"/>
</dbReference>
<dbReference type="PANTHER" id="PTHR46179:SF19">
    <property type="entry name" value="C2H2 FINGER DOMAIN TRANSCRIPTION FACTOR (EUROFUNG)-RELATED"/>
    <property type="match status" value="1"/>
</dbReference>